<accession>A0A9D4RLK1</accession>
<dbReference type="Proteomes" id="UP000828390">
    <property type="component" value="Unassembled WGS sequence"/>
</dbReference>
<organism evidence="1 2">
    <name type="scientific">Dreissena polymorpha</name>
    <name type="common">Zebra mussel</name>
    <name type="synonym">Mytilus polymorpha</name>
    <dbReference type="NCBI Taxonomy" id="45954"/>
    <lineage>
        <taxon>Eukaryota</taxon>
        <taxon>Metazoa</taxon>
        <taxon>Spiralia</taxon>
        <taxon>Lophotrochozoa</taxon>
        <taxon>Mollusca</taxon>
        <taxon>Bivalvia</taxon>
        <taxon>Autobranchia</taxon>
        <taxon>Heteroconchia</taxon>
        <taxon>Euheterodonta</taxon>
        <taxon>Imparidentia</taxon>
        <taxon>Neoheterodontei</taxon>
        <taxon>Myida</taxon>
        <taxon>Dreissenoidea</taxon>
        <taxon>Dreissenidae</taxon>
        <taxon>Dreissena</taxon>
    </lineage>
</organism>
<comment type="caution">
    <text evidence="1">The sequence shown here is derived from an EMBL/GenBank/DDBJ whole genome shotgun (WGS) entry which is preliminary data.</text>
</comment>
<reference evidence="1" key="2">
    <citation type="submission" date="2020-11" db="EMBL/GenBank/DDBJ databases">
        <authorList>
            <person name="McCartney M.A."/>
            <person name="Auch B."/>
            <person name="Kono T."/>
            <person name="Mallez S."/>
            <person name="Becker A."/>
            <person name="Gohl D.M."/>
            <person name="Silverstein K.A.T."/>
            <person name="Koren S."/>
            <person name="Bechman K.B."/>
            <person name="Herman A."/>
            <person name="Abrahante J.E."/>
            <person name="Garbe J."/>
        </authorList>
    </citation>
    <scope>NUCLEOTIDE SEQUENCE</scope>
    <source>
        <strain evidence="1">Duluth1</strain>
        <tissue evidence="1">Whole animal</tissue>
    </source>
</reference>
<dbReference type="AlphaFoldDB" id="A0A9D4RLK1"/>
<evidence type="ECO:0000313" key="2">
    <source>
        <dbReference type="Proteomes" id="UP000828390"/>
    </source>
</evidence>
<reference evidence="1" key="1">
    <citation type="journal article" date="2019" name="bioRxiv">
        <title>The Genome of the Zebra Mussel, Dreissena polymorpha: A Resource for Invasive Species Research.</title>
        <authorList>
            <person name="McCartney M.A."/>
            <person name="Auch B."/>
            <person name="Kono T."/>
            <person name="Mallez S."/>
            <person name="Zhang Y."/>
            <person name="Obille A."/>
            <person name="Becker A."/>
            <person name="Abrahante J.E."/>
            <person name="Garbe J."/>
            <person name="Badalamenti J.P."/>
            <person name="Herman A."/>
            <person name="Mangelson H."/>
            <person name="Liachko I."/>
            <person name="Sullivan S."/>
            <person name="Sone E.D."/>
            <person name="Koren S."/>
            <person name="Silverstein K.A.T."/>
            <person name="Beckman K.B."/>
            <person name="Gohl D.M."/>
        </authorList>
    </citation>
    <scope>NUCLEOTIDE SEQUENCE</scope>
    <source>
        <strain evidence="1">Duluth1</strain>
        <tissue evidence="1">Whole animal</tissue>
    </source>
</reference>
<dbReference type="EMBL" id="JAIWYP010000002">
    <property type="protein sequence ID" value="KAH3870705.1"/>
    <property type="molecule type" value="Genomic_DNA"/>
</dbReference>
<protein>
    <submittedName>
        <fullName evidence="1">Uncharacterized protein</fullName>
    </submittedName>
</protein>
<evidence type="ECO:0000313" key="1">
    <source>
        <dbReference type="EMBL" id="KAH3870705.1"/>
    </source>
</evidence>
<sequence>MQVWQGLQKPQRPTNPPSQYCVWSELNSISAQVRSLVRRRRILVRSQPILLGTSPLLNSSLPRQGVLLRHYLAR</sequence>
<keyword evidence="2" id="KW-1185">Reference proteome</keyword>
<gene>
    <name evidence="1" type="ORF">DPMN_033896</name>
</gene>
<proteinExistence type="predicted"/>
<name>A0A9D4RLK1_DREPO</name>